<evidence type="ECO:0000256" key="1">
    <source>
        <dbReference type="ARBA" id="ARBA00023186"/>
    </source>
</evidence>
<reference evidence="3" key="2">
    <citation type="submission" date="2024-10" db="UniProtKB">
        <authorList>
            <consortium name="EnsemblProtists"/>
        </authorList>
    </citation>
    <scope>IDENTIFICATION</scope>
</reference>
<sequence length="154" mass="15877">MRARALLLLAGWQFCEALQIGGSALRSGVPNARAAPRASPPLLLEALADMVVVELDSSPAESAGGILMPTAFSDDPNDSLDAFKPKEVKYGTVLHVGPGRVSEGGEAQPAPALAAGMRVVVAPVDGMKVEPDGPNPNESVFLFKATEVWGVCAG</sequence>
<dbReference type="AlphaFoldDB" id="A0A0D3JM56"/>
<dbReference type="CDD" id="cd00320">
    <property type="entry name" value="cpn10"/>
    <property type="match status" value="1"/>
</dbReference>
<feature type="chain" id="PRO_5044213594" description="Peptidylprolyl isomerase" evidence="2">
    <location>
        <begin position="18"/>
        <end position="154"/>
    </location>
</feature>
<dbReference type="GeneID" id="17270138"/>
<dbReference type="GO" id="GO:0044183">
    <property type="term" value="F:protein folding chaperone"/>
    <property type="evidence" value="ECO:0007669"/>
    <property type="project" value="InterPro"/>
</dbReference>
<feature type="signal peptide" evidence="2">
    <location>
        <begin position="1"/>
        <end position="17"/>
    </location>
</feature>
<dbReference type="HOGENOM" id="CLU_1707561_0_0_1"/>
<dbReference type="InterPro" id="IPR011032">
    <property type="entry name" value="GroES-like_sf"/>
</dbReference>
<dbReference type="PaxDb" id="2903-EOD24591"/>
<keyword evidence="1" id="KW-0143">Chaperone</keyword>
<dbReference type="Pfam" id="PF00166">
    <property type="entry name" value="Cpn10"/>
    <property type="match status" value="1"/>
</dbReference>
<evidence type="ECO:0000256" key="2">
    <source>
        <dbReference type="SAM" id="SignalP"/>
    </source>
</evidence>
<name>A0A0D3JM56_EMIH1</name>
<dbReference type="Proteomes" id="UP000013827">
    <property type="component" value="Unassembled WGS sequence"/>
</dbReference>
<dbReference type="RefSeq" id="XP_005777020.1">
    <property type="nucleotide sequence ID" value="XM_005776963.1"/>
</dbReference>
<dbReference type="GO" id="GO:0005524">
    <property type="term" value="F:ATP binding"/>
    <property type="evidence" value="ECO:0007669"/>
    <property type="project" value="InterPro"/>
</dbReference>
<dbReference type="InterPro" id="IPR020818">
    <property type="entry name" value="Chaperonin_GroES"/>
</dbReference>
<dbReference type="KEGG" id="ehx:EMIHUDRAFT_435394"/>
<reference evidence="4" key="1">
    <citation type="journal article" date="2013" name="Nature">
        <title>Pan genome of the phytoplankton Emiliania underpins its global distribution.</title>
        <authorList>
            <person name="Read B.A."/>
            <person name="Kegel J."/>
            <person name="Klute M.J."/>
            <person name="Kuo A."/>
            <person name="Lefebvre S.C."/>
            <person name="Maumus F."/>
            <person name="Mayer C."/>
            <person name="Miller J."/>
            <person name="Monier A."/>
            <person name="Salamov A."/>
            <person name="Young J."/>
            <person name="Aguilar M."/>
            <person name="Claverie J.M."/>
            <person name="Frickenhaus S."/>
            <person name="Gonzalez K."/>
            <person name="Herman E.K."/>
            <person name="Lin Y.C."/>
            <person name="Napier J."/>
            <person name="Ogata H."/>
            <person name="Sarno A.F."/>
            <person name="Shmutz J."/>
            <person name="Schroeder D."/>
            <person name="de Vargas C."/>
            <person name="Verret F."/>
            <person name="von Dassow P."/>
            <person name="Valentin K."/>
            <person name="Van de Peer Y."/>
            <person name="Wheeler G."/>
            <person name="Dacks J.B."/>
            <person name="Delwiche C.F."/>
            <person name="Dyhrman S.T."/>
            <person name="Glockner G."/>
            <person name="John U."/>
            <person name="Richards T."/>
            <person name="Worden A.Z."/>
            <person name="Zhang X."/>
            <person name="Grigoriev I.V."/>
            <person name="Allen A.E."/>
            <person name="Bidle K."/>
            <person name="Borodovsky M."/>
            <person name="Bowler C."/>
            <person name="Brownlee C."/>
            <person name="Cock J.M."/>
            <person name="Elias M."/>
            <person name="Gladyshev V.N."/>
            <person name="Groth M."/>
            <person name="Guda C."/>
            <person name="Hadaegh A."/>
            <person name="Iglesias-Rodriguez M.D."/>
            <person name="Jenkins J."/>
            <person name="Jones B.M."/>
            <person name="Lawson T."/>
            <person name="Leese F."/>
            <person name="Lindquist E."/>
            <person name="Lobanov A."/>
            <person name="Lomsadze A."/>
            <person name="Malik S.B."/>
            <person name="Marsh M.E."/>
            <person name="Mackinder L."/>
            <person name="Mock T."/>
            <person name="Mueller-Roeber B."/>
            <person name="Pagarete A."/>
            <person name="Parker M."/>
            <person name="Probert I."/>
            <person name="Quesneville H."/>
            <person name="Raines C."/>
            <person name="Rensing S.A."/>
            <person name="Riano-Pachon D.M."/>
            <person name="Richier S."/>
            <person name="Rokitta S."/>
            <person name="Shiraiwa Y."/>
            <person name="Soanes D.M."/>
            <person name="van der Giezen M."/>
            <person name="Wahlund T.M."/>
            <person name="Williams B."/>
            <person name="Wilson W."/>
            <person name="Wolfe G."/>
            <person name="Wurch L.L."/>
        </authorList>
    </citation>
    <scope>NUCLEOTIDE SEQUENCE</scope>
</reference>
<dbReference type="SUPFAM" id="SSF50129">
    <property type="entry name" value="GroES-like"/>
    <property type="match status" value="1"/>
</dbReference>
<accession>A0A0D3JM56</accession>
<evidence type="ECO:0000313" key="3">
    <source>
        <dbReference type="EnsemblProtists" id="EOD24591"/>
    </source>
</evidence>
<evidence type="ECO:0008006" key="5">
    <source>
        <dbReference type="Google" id="ProtNLM"/>
    </source>
</evidence>
<evidence type="ECO:0000313" key="4">
    <source>
        <dbReference type="Proteomes" id="UP000013827"/>
    </source>
</evidence>
<dbReference type="SMART" id="SM00883">
    <property type="entry name" value="Cpn10"/>
    <property type="match status" value="1"/>
</dbReference>
<organism evidence="3 4">
    <name type="scientific">Emiliania huxleyi (strain CCMP1516)</name>
    <dbReference type="NCBI Taxonomy" id="280463"/>
    <lineage>
        <taxon>Eukaryota</taxon>
        <taxon>Haptista</taxon>
        <taxon>Haptophyta</taxon>
        <taxon>Prymnesiophyceae</taxon>
        <taxon>Isochrysidales</taxon>
        <taxon>Noelaerhabdaceae</taxon>
        <taxon>Emiliania</taxon>
    </lineage>
</organism>
<proteinExistence type="predicted"/>
<dbReference type="InterPro" id="IPR037124">
    <property type="entry name" value="Chaperonin_GroES_sf"/>
</dbReference>
<dbReference type="EnsemblProtists" id="EOD24591">
    <property type="protein sequence ID" value="EOD24591"/>
    <property type="gene ID" value="EMIHUDRAFT_435394"/>
</dbReference>
<dbReference type="Gene3D" id="2.30.33.40">
    <property type="entry name" value="GroES chaperonin"/>
    <property type="match status" value="1"/>
</dbReference>
<keyword evidence="2" id="KW-0732">Signal</keyword>
<keyword evidence="4" id="KW-1185">Reference proteome</keyword>
<protein>
    <recommendedName>
        <fullName evidence="5">Peptidylprolyl isomerase</fullName>
    </recommendedName>
</protein>